<dbReference type="RefSeq" id="WP_089384498.1">
    <property type="nucleotide sequence ID" value="NZ_FZNQ01000006.1"/>
</dbReference>
<dbReference type="Pfam" id="PF01636">
    <property type="entry name" value="APH"/>
    <property type="match status" value="1"/>
</dbReference>
<keyword evidence="2" id="KW-0808">Transferase</keyword>
<gene>
    <name evidence="2" type="ORF">SAMN06264855_10686</name>
</gene>
<dbReference type="InterPro" id="IPR002575">
    <property type="entry name" value="Aminoglycoside_PTrfase"/>
</dbReference>
<proteinExistence type="predicted"/>
<sequence>MSRPDLTAAFPAGPLRAAGAVALESIDGAATTVEPLVRGNRKRTVIVRFVDRRPVVVQVCREREWLRTEATLLAAIRKRTDVPVPPVLAAGTHGGAAYMVSAYVPGDDLHERFGSLGAGMRGDVARWFGSTLARLHGAFRFDGYGTLTRSSGELVATNGDWETWFHGYATGAVDRLPAGFDPLREELTAAVTNVPEADPAARLFPWDFRPGNALFADGSITAVLDWEAPLAAPPALSMAKAEYLVADWYVDDPAPLRRAFRDGYASVREYPSIPTAYRIAAVADSAVDSSGTVTNPRYPPVGEEVAVSFHREALWRLLG</sequence>
<dbReference type="Gene3D" id="3.90.1200.10">
    <property type="match status" value="1"/>
</dbReference>
<dbReference type="GO" id="GO:0016301">
    <property type="term" value="F:kinase activity"/>
    <property type="evidence" value="ECO:0007669"/>
    <property type="project" value="UniProtKB-KW"/>
</dbReference>
<dbReference type="SUPFAM" id="SSF56112">
    <property type="entry name" value="Protein kinase-like (PK-like)"/>
    <property type="match status" value="1"/>
</dbReference>
<name>A0A238WAV6_HALVU</name>
<accession>A0A238WAV6</accession>
<evidence type="ECO:0000313" key="3">
    <source>
        <dbReference type="Proteomes" id="UP000198397"/>
    </source>
</evidence>
<dbReference type="InterPro" id="IPR051678">
    <property type="entry name" value="AGP_Transferase"/>
</dbReference>
<evidence type="ECO:0000259" key="1">
    <source>
        <dbReference type="Pfam" id="PF01636"/>
    </source>
</evidence>
<dbReference type="EMBL" id="FZNQ01000006">
    <property type="protein sequence ID" value="SNR43343.1"/>
    <property type="molecule type" value="Genomic_DNA"/>
</dbReference>
<protein>
    <submittedName>
        <fullName evidence="2">Predicted kinase, aminoglycoside phosphotransferase (APT) family</fullName>
    </submittedName>
</protein>
<evidence type="ECO:0000313" key="2">
    <source>
        <dbReference type="EMBL" id="SNR43343.1"/>
    </source>
</evidence>
<dbReference type="PANTHER" id="PTHR21310:SF15">
    <property type="entry name" value="AMINOGLYCOSIDE PHOSPHOTRANSFERASE DOMAIN-CONTAINING PROTEIN"/>
    <property type="match status" value="1"/>
</dbReference>
<dbReference type="PANTHER" id="PTHR21310">
    <property type="entry name" value="AMINOGLYCOSIDE PHOSPHOTRANSFERASE-RELATED-RELATED"/>
    <property type="match status" value="1"/>
</dbReference>
<reference evidence="2 3" key="1">
    <citation type="submission" date="2017-06" db="EMBL/GenBank/DDBJ databases">
        <authorList>
            <person name="Kim H.J."/>
            <person name="Triplett B.A."/>
        </authorList>
    </citation>
    <scope>NUCLEOTIDE SEQUENCE [LARGE SCALE GENOMIC DNA]</scope>
    <source>
        <strain evidence="2 3">DSM 8800</strain>
    </source>
</reference>
<organism evidence="2 3">
    <name type="scientific">Halorubrum vacuolatum</name>
    <name type="common">Natronobacterium vacuolatum</name>
    <dbReference type="NCBI Taxonomy" id="63740"/>
    <lineage>
        <taxon>Archaea</taxon>
        <taxon>Methanobacteriati</taxon>
        <taxon>Methanobacteriota</taxon>
        <taxon>Stenosarchaea group</taxon>
        <taxon>Halobacteria</taxon>
        <taxon>Halobacteriales</taxon>
        <taxon>Haloferacaceae</taxon>
        <taxon>Halorubrum</taxon>
    </lineage>
</organism>
<dbReference type="InterPro" id="IPR011009">
    <property type="entry name" value="Kinase-like_dom_sf"/>
</dbReference>
<keyword evidence="2" id="KW-0418">Kinase</keyword>
<dbReference type="Proteomes" id="UP000198397">
    <property type="component" value="Unassembled WGS sequence"/>
</dbReference>
<keyword evidence="3" id="KW-1185">Reference proteome</keyword>
<feature type="domain" description="Aminoglycoside phosphotransferase" evidence="1">
    <location>
        <begin position="33"/>
        <end position="270"/>
    </location>
</feature>
<dbReference type="AlphaFoldDB" id="A0A238WAV6"/>
<dbReference type="OrthoDB" id="350437at2157"/>